<keyword evidence="3" id="KW-1185">Reference proteome</keyword>
<dbReference type="AlphaFoldDB" id="A0A917U4D6"/>
<keyword evidence="1" id="KW-0472">Membrane</keyword>
<name>A0A917U4D6_9ACTN</name>
<proteinExistence type="predicted"/>
<protein>
    <submittedName>
        <fullName evidence="2">Uncharacterized protein</fullName>
    </submittedName>
</protein>
<keyword evidence="1" id="KW-1133">Transmembrane helix</keyword>
<feature type="transmembrane region" description="Helical" evidence="1">
    <location>
        <begin position="7"/>
        <end position="25"/>
    </location>
</feature>
<gene>
    <name evidence="2" type="ORF">GCM10007977_065190</name>
</gene>
<evidence type="ECO:0000256" key="1">
    <source>
        <dbReference type="SAM" id="Phobius"/>
    </source>
</evidence>
<dbReference type="RefSeq" id="WP_190253824.1">
    <property type="nucleotide sequence ID" value="NZ_BMPI01000036.1"/>
</dbReference>
<feature type="transmembrane region" description="Helical" evidence="1">
    <location>
        <begin position="74"/>
        <end position="99"/>
    </location>
</feature>
<dbReference type="EMBL" id="BMPI01000036">
    <property type="protein sequence ID" value="GGM54508.1"/>
    <property type="molecule type" value="Genomic_DNA"/>
</dbReference>
<organism evidence="2 3">
    <name type="scientific">Dactylosporangium sucinum</name>
    <dbReference type="NCBI Taxonomy" id="1424081"/>
    <lineage>
        <taxon>Bacteria</taxon>
        <taxon>Bacillati</taxon>
        <taxon>Actinomycetota</taxon>
        <taxon>Actinomycetes</taxon>
        <taxon>Micromonosporales</taxon>
        <taxon>Micromonosporaceae</taxon>
        <taxon>Dactylosporangium</taxon>
    </lineage>
</organism>
<keyword evidence="1" id="KW-0812">Transmembrane</keyword>
<evidence type="ECO:0000313" key="3">
    <source>
        <dbReference type="Proteomes" id="UP000642070"/>
    </source>
</evidence>
<dbReference type="Proteomes" id="UP000642070">
    <property type="component" value="Unassembled WGS sequence"/>
</dbReference>
<feature type="transmembrane region" description="Helical" evidence="1">
    <location>
        <begin position="111"/>
        <end position="133"/>
    </location>
</feature>
<reference evidence="2" key="1">
    <citation type="journal article" date="2014" name="Int. J. Syst. Evol. Microbiol.">
        <title>Complete genome sequence of Corynebacterium casei LMG S-19264T (=DSM 44701T), isolated from a smear-ripened cheese.</title>
        <authorList>
            <consortium name="US DOE Joint Genome Institute (JGI-PGF)"/>
            <person name="Walter F."/>
            <person name="Albersmeier A."/>
            <person name="Kalinowski J."/>
            <person name="Ruckert C."/>
        </authorList>
    </citation>
    <scope>NUCLEOTIDE SEQUENCE</scope>
    <source>
        <strain evidence="2">JCM 19831</strain>
    </source>
</reference>
<reference evidence="2" key="2">
    <citation type="submission" date="2020-09" db="EMBL/GenBank/DDBJ databases">
        <authorList>
            <person name="Sun Q."/>
            <person name="Ohkuma M."/>
        </authorList>
    </citation>
    <scope>NUCLEOTIDE SEQUENCE</scope>
    <source>
        <strain evidence="2">JCM 19831</strain>
    </source>
</reference>
<accession>A0A917U4D6</accession>
<feature type="transmembrane region" description="Helical" evidence="1">
    <location>
        <begin position="37"/>
        <end position="62"/>
    </location>
</feature>
<evidence type="ECO:0000313" key="2">
    <source>
        <dbReference type="EMBL" id="GGM54508.1"/>
    </source>
</evidence>
<comment type="caution">
    <text evidence="2">The sequence shown here is derived from an EMBL/GenBank/DDBJ whole genome shotgun (WGS) entry which is preliminary data.</text>
</comment>
<sequence length="248" mass="25690">MILTRRAALIATGAAVGVLLLWVAAGELRHRPDLARLFSAVVAPSAFALAALALLVWLTFGWRRPARLEVEGGAFVAPAAHVVALTGVVVAASVVLLGVPPAMAGGINPIALIYLPLYSACCAGVVVWVAAIVRDAGRVELHPDGVRGVDAFGETFVPWEAVAAGPLPGSSSAGDFTLGVNGPDLVRRRGLAPRDRHRVRLATHLSAVHRGFLANAVNFYLANPPERAGIGTTGGYERLLAAIGGPRS</sequence>